<evidence type="ECO:0000256" key="11">
    <source>
        <dbReference type="PIRNR" id="PIRNR036692"/>
    </source>
</evidence>
<dbReference type="InterPro" id="IPR051318">
    <property type="entry name" value="Fe-S_L-Ser"/>
</dbReference>
<evidence type="ECO:0000256" key="6">
    <source>
        <dbReference type="ARBA" id="ARBA00022723"/>
    </source>
</evidence>
<dbReference type="PANTHER" id="PTHR30182:SF12">
    <property type="entry name" value="L-SERINE DEHYDRATASE, BETA CHAIN-RELATED"/>
    <property type="match status" value="1"/>
</dbReference>
<organism evidence="14 15">
    <name type="scientific">Desulfuribacillus stibiiarsenatis</name>
    <dbReference type="NCBI Taxonomy" id="1390249"/>
    <lineage>
        <taxon>Bacteria</taxon>
        <taxon>Bacillati</taxon>
        <taxon>Bacillota</taxon>
        <taxon>Desulfuribacillia</taxon>
        <taxon>Desulfuribacillales</taxon>
        <taxon>Desulfuribacillaceae</taxon>
        <taxon>Desulfuribacillus</taxon>
    </lineage>
</organism>
<comment type="caution">
    <text evidence="14">The sequence shown here is derived from an EMBL/GenBank/DDBJ whole genome shotgun (WGS) entry which is preliminary data.</text>
</comment>
<comment type="cofactor">
    <cofactor evidence="1 12">
        <name>[4Fe-4S] cluster</name>
        <dbReference type="ChEBI" id="CHEBI:49883"/>
    </cofactor>
</comment>
<accession>A0A1E5L935</accession>
<dbReference type="AlphaFoldDB" id="A0A1E5L935"/>
<dbReference type="GO" id="GO:0006094">
    <property type="term" value="P:gluconeogenesis"/>
    <property type="evidence" value="ECO:0007669"/>
    <property type="project" value="UniProtKB-UniRule"/>
</dbReference>
<evidence type="ECO:0000313" key="14">
    <source>
        <dbReference type="EMBL" id="OEH86660.1"/>
    </source>
</evidence>
<dbReference type="FunFam" id="3.30.70.260:FF:000008">
    <property type="entry name" value="D-3-phosphoglycerate dehydrogenase, chloroplastic"/>
    <property type="match status" value="1"/>
</dbReference>
<dbReference type="GO" id="GO:0051539">
    <property type="term" value="F:4 iron, 4 sulfur cluster binding"/>
    <property type="evidence" value="ECO:0007669"/>
    <property type="project" value="UniProtKB-UniRule"/>
</dbReference>
<sequence length="220" mass="23826">MKYSSVFEIIGPVMVGPSSSHTAGALVIGRLARKMFGRKPDQAMITLYGSFANTYHGHGTDIAIVGGILDLDTNDEKVIQSFELAQQMGINIQFELSEIQKRHPNTAQIELSDAHGKLVIVGISLGGGKVQIISVNGFELNLTGESPTLLVLHEDRAGMIAKVAGLLGNHNINIGHMEVSRKDRGSEALMAIETDQLVSEELMREIEDMTHILMVSGFTC</sequence>
<evidence type="ECO:0000256" key="9">
    <source>
        <dbReference type="ARBA" id="ARBA00023239"/>
    </source>
</evidence>
<dbReference type="SUPFAM" id="SSF55021">
    <property type="entry name" value="ACT-like"/>
    <property type="match status" value="1"/>
</dbReference>
<reference evidence="14 15" key="1">
    <citation type="submission" date="2016-09" db="EMBL/GenBank/DDBJ databases">
        <title>Desulfuribacillus arsenicus sp. nov., an obligately anaerobic, dissimilatory arsenic- and antimonate-reducing bacterium isolated from anoxic sediments.</title>
        <authorList>
            <person name="Abin C.A."/>
            <person name="Hollibaugh J.T."/>
        </authorList>
    </citation>
    <scope>NUCLEOTIDE SEQUENCE [LARGE SCALE GENOMIC DNA]</scope>
    <source>
        <strain evidence="14 15">MLFW-2</strain>
    </source>
</reference>
<dbReference type="Pfam" id="PF01842">
    <property type="entry name" value="ACT"/>
    <property type="match status" value="1"/>
</dbReference>
<dbReference type="InterPro" id="IPR029009">
    <property type="entry name" value="ASB_dom_sf"/>
</dbReference>
<evidence type="ECO:0000259" key="13">
    <source>
        <dbReference type="PROSITE" id="PS51671"/>
    </source>
</evidence>
<dbReference type="CDD" id="cd04903">
    <property type="entry name" value="ACT_LSD"/>
    <property type="match status" value="1"/>
</dbReference>
<evidence type="ECO:0000256" key="2">
    <source>
        <dbReference type="ARBA" id="ARBA00004742"/>
    </source>
</evidence>
<dbReference type="UniPathway" id="UPA00138"/>
<gene>
    <name evidence="14" type="ORF">BHU72_10445</name>
</gene>
<dbReference type="Proteomes" id="UP000095255">
    <property type="component" value="Unassembled WGS sequence"/>
</dbReference>
<keyword evidence="6 11" id="KW-0479">Metal-binding</keyword>
<evidence type="ECO:0000256" key="5">
    <source>
        <dbReference type="ARBA" id="ARBA00022485"/>
    </source>
</evidence>
<keyword evidence="7 11" id="KW-0408">Iron</keyword>
<dbReference type="PANTHER" id="PTHR30182">
    <property type="entry name" value="L-SERINE DEHYDRATASE"/>
    <property type="match status" value="1"/>
</dbReference>
<dbReference type="InterPro" id="IPR004643">
    <property type="entry name" value="Fe-S_L-Ser_bsu"/>
</dbReference>
<dbReference type="EMBL" id="MJAT01000002">
    <property type="protein sequence ID" value="OEH86660.1"/>
    <property type="molecule type" value="Genomic_DNA"/>
</dbReference>
<comment type="similarity">
    <text evidence="3 11 12">Belongs to the iron-sulfur dependent L-serine dehydratase family.</text>
</comment>
<dbReference type="RefSeq" id="WP_069701026.1">
    <property type="nucleotide sequence ID" value="NZ_MJAT01000002.1"/>
</dbReference>
<dbReference type="STRING" id="1390249.BHU72_10445"/>
<keyword evidence="5 11" id="KW-0004">4Fe-4S</keyword>
<keyword evidence="4 11" id="KW-0312">Gluconeogenesis</keyword>
<dbReference type="InterPro" id="IPR005131">
    <property type="entry name" value="Ser_deHydtase_bsu"/>
</dbReference>
<evidence type="ECO:0000256" key="10">
    <source>
        <dbReference type="ARBA" id="ARBA00049406"/>
    </source>
</evidence>
<dbReference type="OrthoDB" id="9813137at2"/>
<keyword evidence="8 11" id="KW-0411">Iron-sulfur</keyword>
<dbReference type="NCBIfam" id="TIGR00719">
    <property type="entry name" value="sda_beta"/>
    <property type="match status" value="1"/>
</dbReference>
<dbReference type="Gene3D" id="3.30.70.260">
    <property type="match status" value="1"/>
</dbReference>
<evidence type="ECO:0000256" key="3">
    <source>
        <dbReference type="ARBA" id="ARBA00008636"/>
    </source>
</evidence>
<dbReference type="GO" id="GO:0003941">
    <property type="term" value="F:L-serine ammonia-lyase activity"/>
    <property type="evidence" value="ECO:0007669"/>
    <property type="project" value="UniProtKB-UniRule"/>
</dbReference>
<keyword evidence="15" id="KW-1185">Reference proteome</keyword>
<comment type="pathway">
    <text evidence="2 11">Carbohydrate biosynthesis; gluconeogenesis.</text>
</comment>
<name>A0A1E5L935_9FIRM</name>
<dbReference type="PIRSF" id="PIRSF036692">
    <property type="entry name" value="SDH_B"/>
    <property type="match status" value="1"/>
</dbReference>
<evidence type="ECO:0000256" key="8">
    <source>
        <dbReference type="ARBA" id="ARBA00023014"/>
    </source>
</evidence>
<keyword evidence="9 11" id="KW-0456">Lyase</keyword>
<dbReference type="InterPro" id="IPR002912">
    <property type="entry name" value="ACT_dom"/>
</dbReference>
<dbReference type="GO" id="GO:0046872">
    <property type="term" value="F:metal ion binding"/>
    <property type="evidence" value="ECO:0007669"/>
    <property type="project" value="UniProtKB-UniRule"/>
</dbReference>
<proteinExistence type="inferred from homology"/>
<evidence type="ECO:0000256" key="7">
    <source>
        <dbReference type="ARBA" id="ARBA00023004"/>
    </source>
</evidence>
<dbReference type="Pfam" id="PF03315">
    <property type="entry name" value="SDH_beta"/>
    <property type="match status" value="1"/>
</dbReference>
<protein>
    <recommendedName>
        <fullName evidence="11">L-serine deaminase</fullName>
    </recommendedName>
</protein>
<dbReference type="SUPFAM" id="SSF143548">
    <property type="entry name" value="Serine metabolism enzymes domain"/>
    <property type="match status" value="1"/>
</dbReference>
<dbReference type="InterPro" id="IPR045865">
    <property type="entry name" value="ACT-like_dom_sf"/>
</dbReference>
<evidence type="ECO:0000256" key="4">
    <source>
        <dbReference type="ARBA" id="ARBA00022432"/>
    </source>
</evidence>
<comment type="catalytic activity">
    <reaction evidence="10 11 12">
        <text>L-serine = pyruvate + NH4(+)</text>
        <dbReference type="Rhea" id="RHEA:19169"/>
        <dbReference type="ChEBI" id="CHEBI:15361"/>
        <dbReference type="ChEBI" id="CHEBI:28938"/>
        <dbReference type="ChEBI" id="CHEBI:33384"/>
        <dbReference type="EC" id="4.3.1.17"/>
    </reaction>
</comment>
<feature type="domain" description="ACT" evidence="13">
    <location>
        <begin position="148"/>
        <end position="220"/>
    </location>
</feature>
<evidence type="ECO:0000256" key="12">
    <source>
        <dbReference type="RuleBase" id="RU366059"/>
    </source>
</evidence>
<evidence type="ECO:0000313" key="15">
    <source>
        <dbReference type="Proteomes" id="UP000095255"/>
    </source>
</evidence>
<dbReference type="Gene3D" id="3.30.1330.90">
    <property type="entry name" value="D-3-phosphoglycerate dehydrogenase, domain 3"/>
    <property type="match status" value="1"/>
</dbReference>
<evidence type="ECO:0000256" key="1">
    <source>
        <dbReference type="ARBA" id="ARBA00001966"/>
    </source>
</evidence>
<dbReference type="PROSITE" id="PS51671">
    <property type="entry name" value="ACT"/>
    <property type="match status" value="1"/>
</dbReference>